<dbReference type="InterPro" id="IPR001296">
    <property type="entry name" value="Glyco_trans_1"/>
</dbReference>
<evidence type="ECO:0000313" key="2">
    <source>
        <dbReference type="EMBL" id="KRL87466.1"/>
    </source>
</evidence>
<dbReference type="SUPFAM" id="SSF53756">
    <property type="entry name" value="UDP-Glycosyltransferase/glycogen phosphorylase"/>
    <property type="match status" value="1"/>
</dbReference>
<dbReference type="Gene3D" id="3.40.50.2000">
    <property type="entry name" value="Glycogen Phosphorylase B"/>
    <property type="match status" value="2"/>
</dbReference>
<dbReference type="eggNOG" id="COG0438">
    <property type="taxonomic scope" value="Bacteria"/>
</dbReference>
<keyword evidence="2" id="KW-0808">Transferase</keyword>
<name>A0A0R1U7Q3_9LACO</name>
<dbReference type="Pfam" id="PF00534">
    <property type="entry name" value="Glycos_transf_1"/>
    <property type="match status" value="1"/>
</dbReference>
<dbReference type="CDD" id="cd03811">
    <property type="entry name" value="GT4_GT28_WabH-like"/>
    <property type="match status" value="1"/>
</dbReference>
<accession>A0A0R1U7Q3</accession>
<evidence type="ECO:0000259" key="1">
    <source>
        <dbReference type="Pfam" id="PF00534"/>
    </source>
</evidence>
<sequence>MELSGIGGTETVLVKVLNYLCREHDIELILTSQPEQPAFIEKFDPKVKVTIYAGKYNRLFNISRRFLTATNDTCFISLSPKMIKLGAKIRASLQRKYRLISWIHFSLDDQDMFDAKADLPYADGHLAISSVIKNQLCSYGIPEEKIFLIFNPIEPVTTELSATDTTNFFYAGRIIFEGQKNLKEMLDGLSLVPNATLDVYGTGNDLALCQSYAEKLGINARITWHGFTKNLWSQIDTRPTALLLTSKYEGLPMIMLETIAHGVPVISSQFNGYQDVLIEGVNGFSYPQKDVNSLATQMKKIATNPLPTASVKESITKFYPQNYFKKFANALHQLTM</sequence>
<dbReference type="PANTHER" id="PTHR12526:SF630">
    <property type="entry name" value="GLYCOSYLTRANSFERASE"/>
    <property type="match status" value="1"/>
</dbReference>
<reference evidence="2 3" key="1">
    <citation type="journal article" date="2015" name="Genome Announc.">
        <title>Expanding the biotechnology potential of lactobacilli through comparative genomics of 213 strains and associated genera.</title>
        <authorList>
            <person name="Sun Z."/>
            <person name="Harris H.M."/>
            <person name="McCann A."/>
            <person name="Guo C."/>
            <person name="Argimon S."/>
            <person name="Zhang W."/>
            <person name="Yang X."/>
            <person name="Jeffery I.B."/>
            <person name="Cooney J.C."/>
            <person name="Kagawa T.F."/>
            <person name="Liu W."/>
            <person name="Song Y."/>
            <person name="Salvetti E."/>
            <person name="Wrobel A."/>
            <person name="Rasinkangas P."/>
            <person name="Parkhill J."/>
            <person name="Rea M.C."/>
            <person name="O'Sullivan O."/>
            <person name="Ritari J."/>
            <person name="Douillard F.P."/>
            <person name="Paul Ross R."/>
            <person name="Yang R."/>
            <person name="Briner A.E."/>
            <person name="Felis G.E."/>
            <person name="de Vos W.M."/>
            <person name="Barrangou R."/>
            <person name="Klaenhammer T.R."/>
            <person name="Caufield P.W."/>
            <person name="Cui Y."/>
            <person name="Zhang H."/>
            <person name="O'Toole P.W."/>
        </authorList>
    </citation>
    <scope>NUCLEOTIDE SEQUENCE [LARGE SCALE GENOMIC DNA]</scope>
    <source>
        <strain evidence="2 3">DSM 16634</strain>
    </source>
</reference>
<protein>
    <submittedName>
        <fullName evidence="2">UDP-D-galactose (Glucosyl)lipopolysaccharide-1,6-D-galactosyltransferase</fullName>
    </submittedName>
</protein>
<evidence type="ECO:0000313" key="3">
    <source>
        <dbReference type="Proteomes" id="UP000051324"/>
    </source>
</evidence>
<dbReference type="PATRIC" id="fig|1423724.4.peg.29"/>
<dbReference type="EMBL" id="AZFT01000001">
    <property type="protein sequence ID" value="KRL87466.1"/>
    <property type="molecule type" value="Genomic_DNA"/>
</dbReference>
<feature type="domain" description="Glycosyl transferase family 1" evidence="1">
    <location>
        <begin position="163"/>
        <end position="306"/>
    </location>
</feature>
<dbReference type="PANTHER" id="PTHR12526">
    <property type="entry name" value="GLYCOSYLTRANSFERASE"/>
    <property type="match status" value="1"/>
</dbReference>
<comment type="caution">
    <text evidence="2">The sequence shown here is derived from an EMBL/GenBank/DDBJ whole genome shotgun (WGS) entry which is preliminary data.</text>
</comment>
<keyword evidence="2" id="KW-0328">Glycosyltransferase</keyword>
<proteinExistence type="predicted"/>
<organism evidence="2 3">
    <name type="scientific">Ligilactobacillus apodemi DSM 16634 = JCM 16172</name>
    <dbReference type="NCBI Taxonomy" id="1423724"/>
    <lineage>
        <taxon>Bacteria</taxon>
        <taxon>Bacillati</taxon>
        <taxon>Bacillota</taxon>
        <taxon>Bacilli</taxon>
        <taxon>Lactobacillales</taxon>
        <taxon>Lactobacillaceae</taxon>
        <taxon>Ligilactobacillus</taxon>
    </lineage>
</organism>
<dbReference type="STRING" id="1423724.FC32_GL000028"/>
<dbReference type="GO" id="GO:0016757">
    <property type="term" value="F:glycosyltransferase activity"/>
    <property type="evidence" value="ECO:0007669"/>
    <property type="project" value="UniProtKB-KW"/>
</dbReference>
<gene>
    <name evidence="2" type="ORF">FC32_GL000028</name>
</gene>
<dbReference type="AlphaFoldDB" id="A0A0R1U7Q3"/>
<keyword evidence="3" id="KW-1185">Reference proteome</keyword>
<dbReference type="Proteomes" id="UP000051324">
    <property type="component" value="Unassembled WGS sequence"/>
</dbReference>